<gene>
    <name evidence="2" type="ORF">AYL99_05660</name>
</gene>
<evidence type="ECO:0000313" key="2">
    <source>
        <dbReference type="EMBL" id="OAP60658.1"/>
    </source>
</evidence>
<name>A0A178ZLI3_9EURO</name>
<comment type="caution">
    <text evidence="2">The sequence shown here is derived from an EMBL/GenBank/DDBJ whole genome shotgun (WGS) entry which is preliminary data.</text>
</comment>
<organism evidence="2 3">
    <name type="scientific">Fonsecaea erecta</name>
    <dbReference type="NCBI Taxonomy" id="1367422"/>
    <lineage>
        <taxon>Eukaryota</taxon>
        <taxon>Fungi</taxon>
        <taxon>Dikarya</taxon>
        <taxon>Ascomycota</taxon>
        <taxon>Pezizomycotina</taxon>
        <taxon>Eurotiomycetes</taxon>
        <taxon>Chaetothyriomycetidae</taxon>
        <taxon>Chaetothyriales</taxon>
        <taxon>Herpotrichiellaceae</taxon>
        <taxon>Fonsecaea</taxon>
    </lineage>
</organism>
<sequence length="549" mass="60941">METRSIVPESIFLRAVFQGGPKMHLRREAWKTWPTYVPESALPYSENLLDLNSPSSQGPGPSPAETSGNPAELELGSLSTHDILPNADCEKFGVHGQSLPYGLQISDTDTVLANSGQCLLADEMLQGDELSRGDEIWNALDEFFDTMYVVFPILSYASLASRLIIEPAWRDIPEFRTLLLSIQTVNAASQFRMAPGNTARLSELISQVERSRLDYNFADPASLDSVIVSLFLFTAYNVLEKHNRAFLYLDEALSLLEMVEPVDEEEQQRKIQIEQVLFNTEAATLAIYANKGRRRRARRPRVIADIPPMASAFGAIDEPGRVAMHLLRRLTEIHLADNAEAFEEIDIESETDMATLFGAVFKRHRYSRIQAADVVVTRQWQLSTKLVANLRKGLGMSPRLQKSIELLGLAAMSWICLLGEGELRIVGLGKLSGLAQNIYMLAGRGQYQYILGGLAGAVIKEDHEKIFAPQLAEVVMPLISTVPPPLSARPHYEYQSLTPQTRTALQIGSADGGILESSSDLWTSSTQDGVEETYDCNPPDLIDRFIDLS</sequence>
<dbReference type="EMBL" id="LVYI01000004">
    <property type="protein sequence ID" value="OAP60658.1"/>
    <property type="molecule type" value="Genomic_DNA"/>
</dbReference>
<dbReference type="STRING" id="1367422.A0A178ZLI3"/>
<dbReference type="RefSeq" id="XP_018694025.1">
    <property type="nucleotide sequence ID" value="XM_018837172.1"/>
</dbReference>
<dbReference type="GeneID" id="30009828"/>
<dbReference type="OrthoDB" id="4132249at2759"/>
<dbReference type="AlphaFoldDB" id="A0A178ZLI3"/>
<dbReference type="CDD" id="cd12148">
    <property type="entry name" value="fungal_TF_MHR"/>
    <property type="match status" value="1"/>
</dbReference>
<evidence type="ECO:0000313" key="3">
    <source>
        <dbReference type="Proteomes" id="UP000078343"/>
    </source>
</evidence>
<evidence type="ECO:0008006" key="4">
    <source>
        <dbReference type="Google" id="ProtNLM"/>
    </source>
</evidence>
<evidence type="ECO:0000256" key="1">
    <source>
        <dbReference type="SAM" id="MobiDB-lite"/>
    </source>
</evidence>
<accession>A0A178ZLI3</accession>
<feature type="region of interest" description="Disordered" evidence="1">
    <location>
        <begin position="47"/>
        <end position="72"/>
    </location>
</feature>
<proteinExistence type="predicted"/>
<keyword evidence="3" id="KW-1185">Reference proteome</keyword>
<dbReference type="Proteomes" id="UP000078343">
    <property type="component" value="Unassembled WGS sequence"/>
</dbReference>
<reference evidence="2 3" key="1">
    <citation type="submission" date="2016-04" db="EMBL/GenBank/DDBJ databases">
        <title>Draft genome of Fonsecaea erecta CBS 125763.</title>
        <authorList>
            <person name="Weiss V.A."/>
            <person name="Vicente V.A."/>
            <person name="Raittz R.T."/>
            <person name="Moreno L.F."/>
            <person name="De Souza E.M."/>
            <person name="Pedrosa F.O."/>
            <person name="Steffens M.B."/>
            <person name="Faoro H."/>
            <person name="Tadra-Sfeir M.Z."/>
            <person name="Najafzadeh M.J."/>
            <person name="Felipe M.S."/>
            <person name="Teixeira M."/>
            <person name="Sun J."/>
            <person name="Xi L."/>
            <person name="Gomes R."/>
            <person name="De Azevedo C.M."/>
            <person name="Salgado C.G."/>
            <person name="Da Silva M.B."/>
            <person name="Nascimento M.F."/>
            <person name="Queiroz-Telles F."/>
            <person name="Attili D.S."/>
            <person name="Gorbushina A."/>
        </authorList>
    </citation>
    <scope>NUCLEOTIDE SEQUENCE [LARGE SCALE GENOMIC DNA]</scope>
    <source>
        <strain evidence="2 3">CBS 125763</strain>
    </source>
</reference>
<protein>
    <recommendedName>
        <fullName evidence="4">Transcription factor domain-containing protein</fullName>
    </recommendedName>
</protein>